<gene>
    <name evidence="2" type="ORF">CRENBAI_025928</name>
</gene>
<feature type="compositionally biased region" description="Polar residues" evidence="1">
    <location>
        <begin position="7"/>
        <end position="29"/>
    </location>
</feature>
<feature type="region of interest" description="Disordered" evidence="1">
    <location>
        <begin position="1"/>
        <end position="29"/>
    </location>
</feature>
<accession>A0AAV9RHP7</accession>
<keyword evidence="3" id="KW-1185">Reference proteome</keyword>
<protein>
    <submittedName>
        <fullName evidence="2">Uncharacterized protein</fullName>
    </submittedName>
</protein>
<evidence type="ECO:0000256" key="1">
    <source>
        <dbReference type="SAM" id="MobiDB-lite"/>
    </source>
</evidence>
<dbReference type="Proteomes" id="UP001311232">
    <property type="component" value="Unassembled WGS sequence"/>
</dbReference>
<name>A0AAV9RHP7_9TELE</name>
<dbReference type="EMBL" id="JAHHUM010001813">
    <property type="protein sequence ID" value="KAK5608422.1"/>
    <property type="molecule type" value="Genomic_DNA"/>
</dbReference>
<dbReference type="AlphaFoldDB" id="A0AAV9RHP7"/>
<sequence length="306" mass="34055">MLPWARFTSSSPSDRFSTTYSTDFNPISKRNPQLKARTAAGQGLTRSLQSEHETLPVLFQHLYTTTNTSSGSAVGSQPPSGSLFPAFLPSFGSLTPSFSEELRDAGYGDEEVALQELGAGTLLSFGFKGEDPRQNVCGQRANPLKQHKDEPKWKTDVHYEEGVVLLSPYRGPIGYEEFLQLLHKETRPPHLLTLPMASSPFIRLSHNTDSRTRENRLSIQSPAVKLQNSPFLQLSSRQCRYCGWKSEHPLSCCCPHICQSSFKPLAHGQRSSAWTEPSRMQPLTEYQANYSAPVQMEAVDPLLVSP</sequence>
<proteinExistence type="predicted"/>
<organism evidence="2 3">
    <name type="scientific">Crenichthys baileyi</name>
    <name type="common">White River springfish</name>
    <dbReference type="NCBI Taxonomy" id="28760"/>
    <lineage>
        <taxon>Eukaryota</taxon>
        <taxon>Metazoa</taxon>
        <taxon>Chordata</taxon>
        <taxon>Craniata</taxon>
        <taxon>Vertebrata</taxon>
        <taxon>Euteleostomi</taxon>
        <taxon>Actinopterygii</taxon>
        <taxon>Neopterygii</taxon>
        <taxon>Teleostei</taxon>
        <taxon>Neoteleostei</taxon>
        <taxon>Acanthomorphata</taxon>
        <taxon>Ovalentaria</taxon>
        <taxon>Atherinomorphae</taxon>
        <taxon>Cyprinodontiformes</taxon>
        <taxon>Goodeidae</taxon>
        <taxon>Crenichthys</taxon>
    </lineage>
</organism>
<evidence type="ECO:0000313" key="2">
    <source>
        <dbReference type="EMBL" id="KAK5608422.1"/>
    </source>
</evidence>
<comment type="caution">
    <text evidence="2">The sequence shown here is derived from an EMBL/GenBank/DDBJ whole genome shotgun (WGS) entry which is preliminary data.</text>
</comment>
<reference evidence="2 3" key="1">
    <citation type="submission" date="2021-06" db="EMBL/GenBank/DDBJ databases">
        <authorList>
            <person name="Palmer J.M."/>
        </authorList>
    </citation>
    <scope>NUCLEOTIDE SEQUENCE [LARGE SCALE GENOMIC DNA]</scope>
    <source>
        <strain evidence="2 3">MEX-2019</strain>
        <tissue evidence="2">Muscle</tissue>
    </source>
</reference>
<evidence type="ECO:0000313" key="3">
    <source>
        <dbReference type="Proteomes" id="UP001311232"/>
    </source>
</evidence>